<accession>A0ABW3HU45</accession>
<organism evidence="1 2">
    <name type="scientific">Paenibacillus chungangensis</name>
    <dbReference type="NCBI Taxonomy" id="696535"/>
    <lineage>
        <taxon>Bacteria</taxon>
        <taxon>Bacillati</taxon>
        <taxon>Bacillota</taxon>
        <taxon>Bacilli</taxon>
        <taxon>Bacillales</taxon>
        <taxon>Paenibacillaceae</taxon>
        <taxon>Paenibacillus</taxon>
    </lineage>
</organism>
<dbReference type="EMBL" id="JBHTJZ010000030">
    <property type="protein sequence ID" value="MFD0961053.1"/>
    <property type="molecule type" value="Genomic_DNA"/>
</dbReference>
<dbReference type="InterPro" id="IPR011047">
    <property type="entry name" value="Quinoprotein_ADH-like_sf"/>
</dbReference>
<dbReference type="RefSeq" id="WP_377566253.1">
    <property type="nucleotide sequence ID" value="NZ_JBHTJZ010000030.1"/>
</dbReference>
<comment type="caution">
    <text evidence="1">The sequence shown here is derived from an EMBL/GenBank/DDBJ whole genome shotgun (WGS) entry which is preliminary data.</text>
</comment>
<proteinExistence type="predicted"/>
<evidence type="ECO:0000313" key="1">
    <source>
        <dbReference type="EMBL" id="MFD0961053.1"/>
    </source>
</evidence>
<evidence type="ECO:0000313" key="2">
    <source>
        <dbReference type="Proteomes" id="UP001596989"/>
    </source>
</evidence>
<sequence>MSRSPIQSINLGPMIHSSFGQGASFKYDADQRYSICFVSNGATAVFHEFDLFTGELLFRQEIPNTDCVWGICTAQSGDVYFSGVNDSTLYRYSSDGLRTLGSNPSGNWTWQLAERDGVITGGTYPNAKLYSYDIASETFTDHGIVKPGEDYVRGVGIDDKWYYAGIGSHKYIIRIDRESGEQSELVLDRISGEQGFVDRIWSIGEYLFVSCDYITMNVFHKETLQPIDSFPYDNMLAAADDYAPERLYYKYGDKLLYWDMEAQSSAATGIEGLPAGRCKAMQWIKMDGLPPTLGLVTVNAELALISMKDNKVSTRTLNITPKAIIITCLEAGTDDKLYLGGYQRGISIYNDQTKEIELSIGLFPQTEGLTFWDGVAYYGTYTHAHLYRFDPRRAVDFGQSPEHNPGWIGQIDYGQDRPFAMTSGDGLVFAGTVPDYGLQGGAIAVYDTATGALDTYPNIVEDQSILGLTYKDGLLYGGTSVWGGLGTAAAEGPARIFVWDVKARRKIAEFVPDIPNIDAAPLMIGDLSLGPDGLIWGAIDGTIFAMESLSYKVVKSKVVLPTLYQYSKWRPIYLRWGADGILYTSLGRRLIAIQPDTLEFQALNDDIVGNFTITNAGRLYYAKGSDLIRMDIPSDLFE</sequence>
<gene>
    <name evidence="1" type="ORF">ACFQ2I_16950</name>
</gene>
<dbReference type="SUPFAM" id="SSF101898">
    <property type="entry name" value="NHL repeat"/>
    <property type="match status" value="1"/>
</dbReference>
<name>A0ABW3HU45_9BACL</name>
<dbReference type="Proteomes" id="UP001596989">
    <property type="component" value="Unassembled WGS sequence"/>
</dbReference>
<keyword evidence="2" id="KW-1185">Reference proteome</keyword>
<protein>
    <submittedName>
        <fullName evidence="1">Uncharacterized protein</fullName>
    </submittedName>
</protein>
<reference evidence="2" key="1">
    <citation type="journal article" date="2019" name="Int. J. Syst. Evol. Microbiol.">
        <title>The Global Catalogue of Microorganisms (GCM) 10K type strain sequencing project: providing services to taxonomists for standard genome sequencing and annotation.</title>
        <authorList>
            <consortium name="The Broad Institute Genomics Platform"/>
            <consortium name="The Broad Institute Genome Sequencing Center for Infectious Disease"/>
            <person name="Wu L."/>
            <person name="Ma J."/>
        </authorList>
    </citation>
    <scope>NUCLEOTIDE SEQUENCE [LARGE SCALE GENOMIC DNA]</scope>
    <source>
        <strain evidence="2">CCUG 59129</strain>
    </source>
</reference>
<dbReference type="SUPFAM" id="SSF50998">
    <property type="entry name" value="Quinoprotein alcohol dehydrogenase-like"/>
    <property type="match status" value="1"/>
</dbReference>